<dbReference type="SMART" id="SM00642">
    <property type="entry name" value="Aamy"/>
    <property type="match status" value="1"/>
</dbReference>
<dbReference type="SUPFAM" id="SSF51445">
    <property type="entry name" value="(Trans)glycosidases"/>
    <property type="match status" value="1"/>
</dbReference>
<dbReference type="InterPro" id="IPR026444">
    <property type="entry name" value="Secre_tail"/>
</dbReference>
<feature type="domain" description="Glycosyl hydrolase family 13 catalytic" evidence="3">
    <location>
        <begin position="385"/>
        <end position="752"/>
    </location>
</feature>
<dbReference type="InterPro" id="IPR017853">
    <property type="entry name" value="GH"/>
</dbReference>
<sequence>MRNLDKKMGLMVTLMWLGLYAGAQVITTTPETPVDNQALTITFDASQGSKGLIGHTGDVYAHTGVITSESTSDGDWKYVKAGWNENIPECKLTSLGNNKFSLIIGPSIREFYGVPAGEKINKLAFVFRNADGSKEGKTADNKDIFVVVTTTDVTVSIIAPLASGVFKTGSPVPFDVSATNAGSIKVFVDEVEVSVGSGNALQGTFTAGSVGKHTFKAEATDGVTTVSQTVDFFVRSAVANETMPTGLKRGVNVIGNNSVTMVLFAPYKTFVHVIGEFNNWLPNDNYMMKKDGDYFWLTINDLNPDTEYAFQFFIDGQIRIADPYTNKTLDAEDHYIPATVYPNLKEYPTGQTMHAASVFKINEAAYTWNVENFTNPDISKLVIYELHVRDFTANGDIKTVTDSMAYFKRLGVNAIELMPFNEFEGNDSWGYNPSFYFAPDKAYGTANDYKEFIDVCHQNGISVLMDMVLNHSFGQSPFARMYLDGGKPAANNPWYNREHNMLEPAAQWGYDFNHESPHTEALVDSICSFWLQEYKIDGFRFDFTKGFSNKPYPEGDWASAYDQGRINILTRMANEIWKVKADAIVSFEHLSDNDEEKVLANHGILLWGNHNHNFSEATMGYNTSGKSDFSWASYKKRNWNNAHIINYMESHDEERIMYKNIEYGNSSGTYNVKDVKTGLKRSEAAAVFLMSIPGPNMIWQFGELGYDYSINYCMESNENNCRTGRKPIKWDYTENENRMHLFDTYSTIINLKKEEPVFSTTDYSMEVAAATKLIALNHAGSDIRLVGNFDVVQKTLLPKFSSTGYWYNHFDGDSILVNDLNMSYTLQAGEFALFSQKKLNGFAPYVSVGDPAYFNNAHIAPNPVKETLHVFSGDNPLKQIKISSITGVVLMDKKIVTNDASLQVGDYPSGMYLVHLIGANNGYKVFKMIKK</sequence>
<evidence type="ECO:0000259" key="3">
    <source>
        <dbReference type="SMART" id="SM00642"/>
    </source>
</evidence>
<dbReference type="GO" id="GO:0005975">
    <property type="term" value="P:carbohydrate metabolic process"/>
    <property type="evidence" value="ECO:0007669"/>
    <property type="project" value="InterPro"/>
</dbReference>
<dbReference type="NCBIfam" id="TIGR04183">
    <property type="entry name" value="Por_Secre_tail"/>
    <property type="match status" value="1"/>
</dbReference>
<dbReference type="Gene3D" id="2.60.40.10">
    <property type="entry name" value="Immunoglobulins"/>
    <property type="match status" value="2"/>
</dbReference>
<dbReference type="SUPFAM" id="SSF81296">
    <property type="entry name" value="E set domains"/>
    <property type="match status" value="1"/>
</dbReference>
<dbReference type="InterPro" id="IPR013783">
    <property type="entry name" value="Ig-like_fold"/>
</dbReference>
<dbReference type="PANTHER" id="PTHR43002">
    <property type="entry name" value="GLYCOGEN DEBRANCHING ENZYME"/>
    <property type="match status" value="1"/>
</dbReference>
<reference evidence="4 5" key="1">
    <citation type="submission" date="2017-05" db="EMBL/GenBank/DDBJ databases">
        <authorList>
            <person name="Varghese N."/>
            <person name="Submissions S."/>
        </authorList>
    </citation>
    <scope>NUCLEOTIDE SEQUENCE [LARGE SCALE GENOMIC DNA]</scope>
    <source>
        <strain evidence="4 5">DSM 27040</strain>
    </source>
</reference>
<evidence type="ECO:0000313" key="5">
    <source>
        <dbReference type="Proteomes" id="UP000319040"/>
    </source>
</evidence>
<evidence type="ECO:0000256" key="2">
    <source>
        <dbReference type="SAM" id="SignalP"/>
    </source>
</evidence>
<dbReference type="Pfam" id="PF18962">
    <property type="entry name" value="Por_Secre_tail"/>
    <property type="match status" value="1"/>
</dbReference>
<dbReference type="CDD" id="cd11350">
    <property type="entry name" value="AmyAc_4"/>
    <property type="match status" value="1"/>
</dbReference>
<accession>A0A521D8J8</accession>
<gene>
    <name evidence="4" type="ORF">SAMN06265379_104307</name>
</gene>
<dbReference type="InterPro" id="IPR032522">
    <property type="entry name" value="DUF4961"/>
</dbReference>
<keyword evidence="5" id="KW-1185">Reference proteome</keyword>
<dbReference type="Gene3D" id="3.20.20.80">
    <property type="entry name" value="Glycosidases"/>
    <property type="match status" value="1"/>
</dbReference>
<organism evidence="4 5">
    <name type="scientific">Saccharicrinis carchari</name>
    <dbReference type="NCBI Taxonomy" id="1168039"/>
    <lineage>
        <taxon>Bacteria</taxon>
        <taxon>Pseudomonadati</taxon>
        <taxon>Bacteroidota</taxon>
        <taxon>Bacteroidia</taxon>
        <taxon>Marinilabiliales</taxon>
        <taxon>Marinilabiliaceae</taxon>
        <taxon>Saccharicrinis</taxon>
    </lineage>
</organism>
<dbReference type="Proteomes" id="UP000319040">
    <property type="component" value="Unassembled WGS sequence"/>
</dbReference>
<keyword evidence="2" id="KW-0732">Signal</keyword>
<proteinExistence type="inferred from homology"/>
<dbReference type="InterPro" id="IPR014756">
    <property type="entry name" value="Ig_E-set"/>
</dbReference>
<evidence type="ECO:0000256" key="1">
    <source>
        <dbReference type="ARBA" id="ARBA00008061"/>
    </source>
</evidence>
<dbReference type="InterPro" id="IPR006047">
    <property type="entry name" value="GH13_cat_dom"/>
</dbReference>
<feature type="chain" id="PRO_5022062821" evidence="2">
    <location>
        <begin position="24"/>
        <end position="931"/>
    </location>
</feature>
<dbReference type="RefSeq" id="WP_246095574.1">
    <property type="nucleotide sequence ID" value="NZ_FXTB01000004.1"/>
</dbReference>
<dbReference type="Pfam" id="PF02922">
    <property type="entry name" value="CBM_48"/>
    <property type="match status" value="1"/>
</dbReference>
<evidence type="ECO:0000313" key="4">
    <source>
        <dbReference type="EMBL" id="SMO67401.1"/>
    </source>
</evidence>
<dbReference type="Pfam" id="PF16328">
    <property type="entry name" value="DUF4961"/>
    <property type="match status" value="1"/>
</dbReference>
<feature type="signal peptide" evidence="2">
    <location>
        <begin position="1"/>
        <end position="23"/>
    </location>
</feature>
<dbReference type="GO" id="GO:0004553">
    <property type="term" value="F:hydrolase activity, hydrolyzing O-glycosyl compounds"/>
    <property type="evidence" value="ECO:0007669"/>
    <property type="project" value="InterPro"/>
</dbReference>
<protein>
    <submittedName>
        <fullName evidence="4">Por secretion system C-terminal sorting domain-containing protein</fullName>
    </submittedName>
</protein>
<comment type="similarity">
    <text evidence="1">Belongs to the glycosyl hydrolase 13 family.</text>
</comment>
<dbReference type="InterPro" id="IPR004193">
    <property type="entry name" value="Glyco_hydro_13_N"/>
</dbReference>
<dbReference type="EMBL" id="FXTB01000004">
    <property type="protein sequence ID" value="SMO67401.1"/>
    <property type="molecule type" value="Genomic_DNA"/>
</dbReference>
<dbReference type="AlphaFoldDB" id="A0A521D8J8"/>
<name>A0A521D8J8_SACCC</name>
<dbReference type="Pfam" id="PF00128">
    <property type="entry name" value="Alpha-amylase"/>
    <property type="match status" value="2"/>
</dbReference>